<dbReference type="Proteomes" id="UP001054821">
    <property type="component" value="Chromosome 6"/>
</dbReference>
<organism evidence="1 2">
    <name type="scientific">Prunus dulcis</name>
    <name type="common">Almond</name>
    <name type="synonym">Amygdalus dulcis</name>
    <dbReference type="NCBI Taxonomy" id="3755"/>
    <lineage>
        <taxon>Eukaryota</taxon>
        <taxon>Viridiplantae</taxon>
        <taxon>Streptophyta</taxon>
        <taxon>Embryophyta</taxon>
        <taxon>Tracheophyta</taxon>
        <taxon>Spermatophyta</taxon>
        <taxon>Magnoliopsida</taxon>
        <taxon>eudicotyledons</taxon>
        <taxon>Gunneridae</taxon>
        <taxon>Pentapetalae</taxon>
        <taxon>rosids</taxon>
        <taxon>fabids</taxon>
        <taxon>Rosales</taxon>
        <taxon>Rosaceae</taxon>
        <taxon>Amygdaloideae</taxon>
        <taxon>Amygdaleae</taxon>
        <taxon>Prunus</taxon>
    </lineage>
</organism>
<sequence length="85" mass="9261">MLCQVVVSPKKELTGGIRIGIRLFGTTCSTQSAPDETKLCEVVVSPSKELEIFELRAKNGKVNCGGSWPLTAKWVHDTTILGLSW</sequence>
<proteinExistence type="predicted"/>
<keyword evidence="2" id="KW-1185">Reference proteome</keyword>
<gene>
    <name evidence="1" type="ORF">L3X38_035091</name>
</gene>
<evidence type="ECO:0000313" key="2">
    <source>
        <dbReference type="Proteomes" id="UP001054821"/>
    </source>
</evidence>
<dbReference type="AlphaFoldDB" id="A0AAD4YXH3"/>
<reference evidence="1 2" key="1">
    <citation type="journal article" date="2022" name="G3 (Bethesda)">
        <title>Whole-genome sequence and methylome profiling of the almond [Prunus dulcis (Mill.) D.A. Webb] cultivar 'Nonpareil'.</title>
        <authorList>
            <person name="D'Amico-Willman K.M."/>
            <person name="Ouma W.Z."/>
            <person name="Meulia T."/>
            <person name="Sideli G.M."/>
            <person name="Gradziel T.M."/>
            <person name="Fresnedo-Ramirez J."/>
        </authorList>
    </citation>
    <scope>NUCLEOTIDE SEQUENCE [LARGE SCALE GENOMIC DNA]</scope>
    <source>
        <strain evidence="1">Clone GOH B32 T37-40</strain>
    </source>
</reference>
<accession>A0AAD4YXH3</accession>
<comment type="caution">
    <text evidence="1">The sequence shown here is derived from an EMBL/GenBank/DDBJ whole genome shotgun (WGS) entry which is preliminary data.</text>
</comment>
<dbReference type="EMBL" id="JAJFAZ020000006">
    <property type="protein sequence ID" value="KAI5326017.1"/>
    <property type="molecule type" value="Genomic_DNA"/>
</dbReference>
<protein>
    <submittedName>
        <fullName evidence="1">Uncharacterized protein</fullName>
    </submittedName>
</protein>
<name>A0AAD4YXH3_PRUDU</name>
<evidence type="ECO:0000313" key="1">
    <source>
        <dbReference type="EMBL" id="KAI5326017.1"/>
    </source>
</evidence>